<sequence>METSALPDVPEDKPPTSVDWGGFHSSLKGSPGLKRLFTKQWNYPYNVEQTRMNTDPFVRKSMKLWDPEVYAEQYGQTKKAVLAEGLESFSSFSRWQRNKPVDTEFREAYSSAIKDAVRVFTPHEPLYRTSVPDVCDQMNVDTAAGFSFPSKRKSECIEEIFDTASYMAHFLAADKHIFIPPCKLALRGHLSSVEERKTRCVWVYPAEISVLEGKWALPYYKFLEEEVPTVHFGEGAMQKLAKMLVGGLATGDECTEVTLDWSQFDANVPNWMIDDAFDIVFNSFDETATMHQGDLVHGGEKMKNKNEAVKNFVRTYFKKTKIMLPDGSVYAKHHGIPSGSFFTQIIGSIVNYIAVRTMNYLNGWNARRTRVLGDDSSFLIPMGKGKVEAESVSEQAWYLFGFVLKKKKLRIAEKQIDRKFLGYQISAYRYERPTSEWMSMVLYPERDVEFLEQSASRVFAFYLLGGCNDAYYTSFFHDYIRRYPIIFGRTLPLTSGLKRMFRFVFRYRVENLVFPSLEHLDALSVPFSLSLGDKPFG</sequence>
<evidence type="ECO:0000256" key="6">
    <source>
        <dbReference type="SAM" id="MobiDB-lite"/>
    </source>
</evidence>
<name>A0A9E8AD80_9VIRU</name>
<keyword evidence="5" id="KW-0693">Viral RNA replication</keyword>
<dbReference type="Pfam" id="PF00680">
    <property type="entry name" value="RdRP_1"/>
    <property type="match status" value="1"/>
</dbReference>
<evidence type="ECO:0000256" key="1">
    <source>
        <dbReference type="ARBA" id="ARBA00022484"/>
    </source>
</evidence>
<dbReference type="InterPro" id="IPR007094">
    <property type="entry name" value="RNA-dir_pol_PSvirus"/>
</dbReference>
<accession>A0A9E8AD80</accession>
<dbReference type="GO" id="GO:0039694">
    <property type="term" value="P:viral RNA genome replication"/>
    <property type="evidence" value="ECO:0007669"/>
    <property type="project" value="InterPro"/>
</dbReference>
<feature type="domain" description="RdRp catalytic" evidence="7">
    <location>
        <begin position="254"/>
        <end position="388"/>
    </location>
</feature>
<proteinExistence type="predicted"/>
<keyword evidence="2" id="KW-0808">Transferase</keyword>
<evidence type="ECO:0000313" key="8">
    <source>
        <dbReference type="EMBL" id="UYL95495.1"/>
    </source>
</evidence>
<feature type="region of interest" description="Disordered" evidence="6">
    <location>
        <begin position="1"/>
        <end position="22"/>
    </location>
</feature>
<dbReference type="GO" id="GO:0006351">
    <property type="term" value="P:DNA-templated transcription"/>
    <property type="evidence" value="ECO:0007669"/>
    <property type="project" value="InterPro"/>
</dbReference>
<protein>
    <submittedName>
        <fullName evidence="8">RNA-dependent RNA polymerase</fullName>
    </submittedName>
</protein>
<dbReference type="EMBL" id="ON746470">
    <property type="protein sequence ID" value="UYL95495.1"/>
    <property type="molecule type" value="Genomic_RNA"/>
</dbReference>
<evidence type="ECO:0000256" key="5">
    <source>
        <dbReference type="ARBA" id="ARBA00022953"/>
    </source>
</evidence>
<dbReference type="InterPro" id="IPR043502">
    <property type="entry name" value="DNA/RNA_pol_sf"/>
</dbReference>
<evidence type="ECO:0000259" key="7">
    <source>
        <dbReference type="PROSITE" id="PS50507"/>
    </source>
</evidence>
<organism evidence="8">
    <name type="scientific">Kashgar Parti tick virus 1</name>
    <dbReference type="NCBI Taxonomy" id="2972272"/>
    <lineage>
        <taxon>Viruses</taxon>
        <taxon>Riboviria</taxon>
        <taxon>Orthornavirae</taxon>
        <taxon>Pisuviricota</taxon>
        <taxon>Duplopiviricetes</taxon>
        <taxon>Durnavirales</taxon>
        <taxon>Partitiviridae</taxon>
    </lineage>
</organism>
<dbReference type="InterPro" id="IPR043128">
    <property type="entry name" value="Rev_trsase/Diguanyl_cyclase"/>
</dbReference>
<keyword evidence="4" id="KW-0547">Nucleotide-binding</keyword>
<dbReference type="GO" id="GO:0003723">
    <property type="term" value="F:RNA binding"/>
    <property type="evidence" value="ECO:0007669"/>
    <property type="project" value="InterPro"/>
</dbReference>
<dbReference type="Gene3D" id="3.30.70.270">
    <property type="match status" value="1"/>
</dbReference>
<dbReference type="PROSITE" id="PS50507">
    <property type="entry name" value="RDRP_SSRNA_POS"/>
    <property type="match status" value="1"/>
</dbReference>
<evidence type="ECO:0000256" key="2">
    <source>
        <dbReference type="ARBA" id="ARBA00022679"/>
    </source>
</evidence>
<dbReference type="SUPFAM" id="SSF56672">
    <property type="entry name" value="DNA/RNA polymerases"/>
    <property type="match status" value="1"/>
</dbReference>
<keyword evidence="1 8" id="KW-0696">RNA-directed RNA polymerase</keyword>
<dbReference type="GO" id="GO:0003968">
    <property type="term" value="F:RNA-directed RNA polymerase activity"/>
    <property type="evidence" value="ECO:0007669"/>
    <property type="project" value="UniProtKB-KW"/>
</dbReference>
<evidence type="ECO:0000256" key="3">
    <source>
        <dbReference type="ARBA" id="ARBA00022695"/>
    </source>
</evidence>
<evidence type="ECO:0000256" key="4">
    <source>
        <dbReference type="ARBA" id="ARBA00022741"/>
    </source>
</evidence>
<keyword evidence="3" id="KW-0548">Nucleotidyltransferase</keyword>
<dbReference type="InterPro" id="IPR001205">
    <property type="entry name" value="RNA-dir_pol_C"/>
</dbReference>
<dbReference type="GO" id="GO:0000166">
    <property type="term" value="F:nucleotide binding"/>
    <property type="evidence" value="ECO:0007669"/>
    <property type="project" value="UniProtKB-KW"/>
</dbReference>
<reference evidence="8" key="1">
    <citation type="submission" date="2022-05" db="EMBL/GenBank/DDBJ databases">
        <authorList>
            <person name="Cao W."/>
            <person name="Jia N."/>
            <person name="Lam T.T.-Y."/>
            <person name="Ni X."/>
            <person name="Liu J."/>
        </authorList>
    </citation>
    <scope>NUCLEOTIDE SEQUENCE</scope>
    <source>
        <strain evidence="8">TIGMIC 6</strain>
    </source>
</reference>